<comment type="caution">
    <text evidence="3">The sequence shown here is derived from an EMBL/GenBank/DDBJ whole genome shotgun (WGS) entry which is preliminary data.</text>
</comment>
<dbReference type="GO" id="GO:0003677">
    <property type="term" value="F:DNA binding"/>
    <property type="evidence" value="ECO:0007669"/>
    <property type="project" value="UniProtKB-KW"/>
</dbReference>
<dbReference type="InterPro" id="IPR049639">
    <property type="entry name" value="RstR"/>
</dbReference>
<dbReference type="PROSITE" id="PS50943">
    <property type="entry name" value="HTH_CROC1"/>
    <property type="match status" value="1"/>
</dbReference>
<keyword evidence="1 3" id="KW-0238">DNA-binding</keyword>
<evidence type="ECO:0000313" key="4">
    <source>
        <dbReference type="Proteomes" id="UP000011980"/>
    </source>
</evidence>
<dbReference type="AlphaFoldDB" id="M6FC93"/>
<dbReference type="InterPro" id="IPR010982">
    <property type="entry name" value="Lambda_DNA-bd_dom_sf"/>
</dbReference>
<dbReference type="PANTHER" id="PTHR46558">
    <property type="entry name" value="TRACRIPTIONAL REGULATORY PROTEIN-RELATED-RELATED"/>
    <property type="match status" value="1"/>
</dbReference>
<name>M6FC93_9LEPT</name>
<reference evidence="3 4" key="1">
    <citation type="submission" date="2013-01" db="EMBL/GenBank/DDBJ databases">
        <authorList>
            <person name="Harkins D.M."/>
            <person name="Durkin A.S."/>
            <person name="Brinkac L.M."/>
            <person name="Haft D.H."/>
            <person name="Selengut J.D."/>
            <person name="Sanka R."/>
            <person name="DePew J."/>
            <person name="Purushe J."/>
            <person name="Galloway R.L."/>
            <person name="Vinetz J.M."/>
            <person name="Sutton G.G."/>
            <person name="Nierman W.C."/>
            <person name="Fouts D.E."/>
        </authorList>
    </citation>
    <scope>NUCLEOTIDE SEQUENCE [LARGE SCALE GENOMIC DNA]</scope>
    <source>
        <strain evidence="3 4">Nikolaevo</strain>
    </source>
</reference>
<protein>
    <submittedName>
        <fullName evidence="3">DNA-binding helix-turn-helix protein</fullName>
    </submittedName>
</protein>
<dbReference type="CDD" id="cd00093">
    <property type="entry name" value="HTH_XRE"/>
    <property type="match status" value="1"/>
</dbReference>
<dbReference type="EMBL" id="ANCE01000088">
    <property type="protein sequence ID" value="EMK24677.1"/>
    <property type="molecule type" value="Genomic_DNA"/>
</dbReference>
<proteinExistence type="predicted"/>
<dbReference type="InterPro" id="IPR001387">
    <property type="entry name" value="Cro/C1-type_HTH"/>
</dbReference>
<dbReference type="Proteomes" id="UP000011980">
    <property type="component" value="Unassembled WGS sequence"/>
</dbReference>
<organism evidence="3 4">
    <name type="scientific">Leptospira kirschneri serovar Bulgarica str. Nikolaevo</name>
    <dbReference type="NCBI Taxonomy" id="1240687"/>
    <lineage>
        <taxon>Bacteria</taxon>
        <taxon>Pseudomonadati</taxon>
        <taxon>Spirochaetota</taxon>
        <taxon>Spirochaetia</taxon>
        <taxon>Leptospirales</taxon>
        <taxon>Leptospiraceae</taxon>
        <taxon>Leptospira</taxon>
    </lineage>
</organism>
<accession>M6FC93</accession>
<dbReference type="Gene3D" id="1.10.260.40">
    <property type="entry name" value="lambda repressor-like DNA-binding domains"/>
    <property type="match status" value="1"/>
</dbReference>
<evidence type="ECO:0000256" key="1">
    <source>
        <dbReference type="ARBA" id="ARBA00023125"/>
    </source>
</evidence>
<feature type="domain" description="HTH cro/C1-type" evidence="2">
    <location>
        <begin position="52"/>
        <end position="106"/>
    </location>
</feature>
<dbReference type="Pfam" id="PF01381">
    <property type="entry name" value="HTH_3"/>
    <property type="match status" value="1"/>
</dbReference>
<dbReference type="PATRIC" id="fig|1240687.3.peg.1758"/>
<dbReference type="SMART" id="SM00530">
    <property type="entry name" value="HTH_XRE"/>
    <property type="match status" value="1"/>
</dbReference>
<evidence type="ECO:0000259" key="2">
    <source>
        <dbReference type="PROSITE" id="PS50943"/>
    </source>
</evidence>
<dbReference type="PANTHER" id="PTHR46558:SF11">
    <property type="entry name" value="HTH-TYPE TRANSCRIPTIONAL REGULATOR XRE"/>
    <property type="match status" value="1"/>
</dbReference>
<dbReference type="SUPFAM" id="SSF47413">
    <property type="entry name" value="lambda repressor-like DNA-binding domains"/>
    <property type="match status" value="1"/>
</dbReference>
<gene>
    <name evidence="3" type="ORF">LEP1GSC008_1669</name>
</gene>
<evidence type="ECO:0000313" key="3">
    <source>
        <dbReference type="EMBL" id="EMK24677.1"/>
    </source>
</evidence>
<sequence length="162" mass="18585">MYDTMSQPFRRPHTLQKFQLNDGHSLFDTVYVDSEMKKVPPKHQNSDFPVRLKELRTLKGFSQEDLAKLVGLHKNHIGRYERGDSQPTADKITKLADVLEVSGDFLLGNTTGDQAKVQLGNKDLLNLFNEVEKLSSEDKERVTDFLDAFLMKRKMKQMIGSK</sequence>
<dbReference type="NCBIfam" id="NF041951">
    <property type="entry name" value="phage_RstR"/>
    <property type="match status" value="1"/>
</dbReference>